<dbReference type="EMBL" id="JAEPRD010000004">
    <property type="protein sequence ID" value="KAG2213093.1"/>
    <property type="molecule type" value="Genomic_DNA"/>
</dbReference>
<comment type="caution">
    <text evidence="2">The sequence shown here is derived from an EMBL/GenBank/DDBJ whole genome shotgun (WGS) entry which is preliminary data.</text>
</comment>
<accession>A0A8H7RM65</accession>
<evidence type="ECO:0000313" key="2">
    <source>
        <dbReference type="EMBL" id="KAG2213093.1"/>
    </source>
</evidence>
<name>A0A8H7RM65_9FUNG</name>
<proteinExistence type="predicted"/>
<evidence type="ECO:0000313" key="3">
    <source>
        <dbReference type="Proteomes" id="UP000603453"/>
    </source>
</evidence>
<organism evidence="2 3">
    <name type="scientific">Mucor saturninus</name>
    <dbReference type="NCBI Taxonomy" id="64648"/>
    <lineage>
        <taxon>Eukaryota</taxon>
        <taxon>Fungi</taxon>
        <taxon>Fungi incertae sedis</taxon>
        <taxon>Mucoromycota</taxon>
        <taxon>Mucoromycotina</taxon>
        <taxon>Mucoromycetes</taxon>
        <taxon>Mucorales</taxon>
        <taxon>Mucorineae</taxon>
        <taxon>Mucoraceae</taxon>
        <taxon>Mucor</taxon>
    </lineage>
</organism>
<protein>
    <submittedName>
        <fullName evidence="2">Uncharacterized protein</fullName>
    </submittedName>
</protein>
<dbReference type="OrthoDB" id="1742084at2759"/>
<gene>
    <name evidence="2" type="ORF">INT47_011242</name>
</gene>
<feature type="region of interest" description="Disordered" evidence="1">
    <location>
        <begin position="1"/>
        <end position="20"/>
    </location>
</feature>
<sequence>MWQQPLQPSQYPSYAYGNAESPIPQEASIEASFKRQKDGPVLWFAGPPLNVESTKAPIHSVSYLHWKQQQQTEKVAEAVDLRPTPQQQ</sequence>
<dbReference type="Proteomes" id="UP000603453">
    <property type="component" value="Unassembled WGS sequence"/>
</dbReference>
<evidence type="ECO:0000256" key="1">
    <source>
        <dbReference type="SAM" id="MobiDB-lite"/>
    </source>
</evidence>
<reference evidence="2" key="1">
    <citation type="submission" date="2020-12" db="EMBL/GenBank/DDBJ databases">
        <title>Metabolic potential, ecology and presence of endohyphal bacteria is reflected in genomic diversity of Mucoromycotina.</title>
        <authorList>
            <person name="Muszewska A."/>
            <person name="Okrasinska A."/>
            <person name="Steczkiewicz K."/>
            <person name="Drgas O."/>
            <person name="Orlowska M."/>
            <person name="Perlinska-Lenart U."/>
            <person name="Aleksandrzak-Piekarczyk T."/>
            <person name="Szatraj K."/>
            <person name="Zielenkiewicz U."/>
            <person name="Pilsyk S."/>
            <person name="Malc E."/>
            <person name="Mieczkowski P."/>
            <person name="Kruszewska J.S."/>
            <person name="Biernat P."/>
            <person name="Pawlowska J."/>
        </authorList>
    </citation>
    <scope>NUCLEOTIDE SEQUENCE</scope>
    <source>
        <strain evidence="2">WA0000017839</strain>
    </source>
</reference>
<keyword evidence="3" id="KW-1185">Reference proteome</keyword>
<feature type="compositionally biased region" description="Low complexity" evidence="1">
    <location>
        <begin position="1"/>
        <end position="14"/>
    </location>
</feature>
<dbReference type="AlphaFoldDB" id="A0A8H7RM65"/>